<dbReference type="SUPFAM" id="SSF52172">
    <property type="entry name" value="CheY-like"/>
    <property type="match status" value="1"/>
</dbReference>
<sequence length="125" mass="13500">MLIVDDIATNRLVARAHLRLLGVATDEAASGEAAVESIRAAPPDMVFLDMNMPGMDGMTTLRQIRKLPSRAARVPVIAMTADATEAHRRKYLEAGLDGYLAKPLTPEAVAEMVARFAPRGDFGRP</sequence>
<accession>A0A6M0QQ26</accession>
<evidence type="ECO:0000256" key="2">
    <source>
        <dbReference type="PROSITE-ProRule" id="PRU00169"/>
    </source>
</evidence>
<dbReference type="AlphaFoldDB" id="A0A6M0QQ26"/>
<proteinExistence type="predicted"/>
<comment type="caution">
    <text evidence="4">The sequence shown here is derived from an EMBL/GenBank/DDBJ whole genome shotgun (WGS) entry which is preliminary data.</text>
</comment>
<dbReference type="Proteomes" id="UP000477782">
    <property type="component" value="Unassembled WGS sequence"/>
</dbReference>
<dbReference type="InterPro" id="IPR001789">
    <property type="entry name" value="Sig_transdc_resp-reg_receiver"/>
</dbReference>
<evidence type="ECO:0000256" key="1">
    <source>
        <dbReference type="ARBA" id="ARBA00022553"/>
    </source>
</evidence>
<dbReference type="RefSeq" id="WP_164623433.1">
    <property type="nucleotide sequence ID" value="NZ_JAAIVJ010000001.1"/>
</dbReference>
<gene>
    <name evidence="4" type="ORF">G4Z14_03930</name>
</gene>
<dbReference type="PROSITE" id="PS50110">
    <property type="entry name" value="RESPONSE_REGULATORY"/>
    <property type="match status" value="1"/>
</dbReference>
<protein>
    <submittedName>
        <fullName evidence="4">Response regulator</fullName>
    </submittedName>
</protein>
<keyword evidence="5" id="KW-1185">Reference proteome</keyword>
<feature type="modified residue" description="4-aspartylphosphate" evidence="2">
    <location>
        <position position="49"/>
    </location>
</feature>
<dbReference type="SMART" id="SM00448">
    <property type="entry name" value="REC"/>
    <property type="match status" value="1"/>
</dbReference>
<dbReference type="InterPro" id="IPR011006">
    <property type="entry name" value="CheY-like_superfamily"/>
</dbReference>
<dbReference type="EMBL" id="JAAIVJ010000001">
    <property type="protein sequence ID" value="NEY89436.1"/>
    <property type="molecule type" value="Genomic_DNA"/>
</dbReference>
<evidence type="ECO:0000313" key="4">
    <source>
        <dbReference type="EMBL" id="NEY89436.1"/>
    </source>
</evidence>
<evidence type="ECO:0000259" key="3">
    <source>
        <dbReference type="PROSITE" id="PS50110"/>
    </source>
</evidence>
<reference evidence="4 5" key="1">
    <citation type="submission" date="2020-02" db="EMBL/GenBank/DDBJ databases">
        <authorList>
            <person name="Chen W.-M."/>
        </authorList>
    </citation>
    <scope>NUCLEOTIDE SEQUENCE [LARGE SCALE GENOMIC DNA]</scope>
    <source>
        <strain evidence="4 5">KMS-5</strain>
    </source>
</reference>
<organism evidence="4 5">
    <name type="scientific">Tabrizicola oligotrophica</name>
    <dbReference type="NCBI Taxonomy" id="2710650"/>
    <lineage>
        <taxon>Bacteria</taxon>
        <taxon>Pseudomonadati</taxon>
        <taxon>Pseudomonadota</taxon>
        <taxon>Alphaproteobacteria</taxon>
        <taxon>Rhodobacterales</taxon>
        <taxon>Paracoccaceae</taxon>
        <taxon>Tabrizicola</taxon>
    </lineage>
</organism>
<dbReference type="GO" id="GO:0000160">
    <property type="term" value="P:phosphorelay signal transduction system"/>
    <property type="evidence" value="ECO:0007669"/>
    <property type="project" value="InterPro"/>
</dbReference>
<name>A0A6M0QQ26_9RHOB</name>
<feature type="domain" description="Response regulatory" evidence="3">
    <location>
        <begin position="1"/>
        <end position="117"/>
    </location>
</feature>
<dbReference type="Pfam" id="PF00072">
    <property type="entry name" value="Response_reg"/>
    <property type="match status" value="1"/>
</dbReference>
<evidence type="ECO:0000313" key="5">
    <source>
        <dbReference type="Proteomes" id="UP000477782"/>
    </source>
</evidence>
<dbReference type="CDD" id="cd17546">
    <property type="entry name" value="REC_hyHK_CKI1_RcsC-like"/>
    <property type="match status" value="1"/>
</dbReference>
<keyword evidence="1 2" id="KW-0597">Phosphoprotein</keyword>
<dbReference type="PANTHER" id="PTHR45339">
    <property type="entry name" value="HYBRID SIGNAL TRANSDUCTION HISTIDINE KINASE J"/>
    <property type="match status" value="1"/>
</dbReference>
<dbReference type="PANTHER" id="PTHR45339:SF6">
    <property type="entry name" value="SENSORY HISTIDINE PROTEIN KINASE"/>
    <property type="match status" value="1"/>
</dbReference>
<dbReference type="Gene3D" id="3.40.50.2300">
    <property type="match status" value="1"/>
</dbReference>